<protein>
    <submittedName>
        <fullName evidence="1">Uncharacterized protein</fullName>
    </submittedName>
</protein>
<evidence type="ECO:0000313" key="1">
    <source>
        <dbReference type="EMBL" id="ONI43287.1"/>
    </source>
</evidence>
<name>A0ACC8XHG2_9FIRM</name>
<dbReference type="Proteomes" id="UP000188637">
    <property type="component" value="Unassembled WGS sequence"/>
</dbReference>
<keyword evidence="2" id="KW-1185">Reference proteome</keyword>
<comment type="caution">
    <text evidence="1">The sequence shown here is derived from an EMBL/GenBank/DDBJ whole genome shotgun (WGS) entry which is preliminary data.</text>
</comment>
<gene>
    <name evidence="1" type="ORF">AN640_06490</name>
</gene>
<proteinExistence type="predicted"/>
<evidence type="ECO:0000313" key="2">
    <source>
        <dbReference type="Proteomes" id="UP000188637"/>
    </source>
</evidence>
<dbReference type="EMBL" id="LJHD01000151">
    <property type="protein sequence ID" value="ONI43287.1"/>
    <property type="molecule type" value="Genomic_DNA"/>
</dbReference>
<organism evidence="1 2">
    <name type="scientific">Candidatus Epulonipiscium fishelsonii</name>
    <dbReference type="NCBI Taxonomy" id="77094"/>
    <lineage>
        <taxon>Bacteria</taxon>
        <taxon>Bacillati</taxon>
        <taxon>Bacillota</taxon>
        <taxon>Clostridia</taxon>
        <taxon>Lachnospirales</taxon>
        <taxon>Lachnospiraceae</taxon>
        <taxon>Candidatus Epulonipiscium</taxon>
    </lineage>
</organism>
<reference evidence="1" key="1">
    <citation type="submission" date="2016-08" db="EMBL/GenBank/DDBJ databases">
        <authorList>
            <person name="Ngugi D.K."/>
            <person name="Miyake S."/>
            <person name="Stingl U."/>
        </authorList>
    </citation>
    <scope>NUCLEOTIDE SEQUENCE</scope>
    <source>
        <strain evidence="1">SCG-D08WGA-EpuloA1</strain>
    </source>
</reference>
<sequence>MEKLSIASKDISIKVNINSMVALAACGGVLLYGGEQLTPLIGEVITDYVMKMTCCIGAINIVRLSLW</sequence>
<accession>A0ACC8XHG2</accession>